<evidence type="ECO:0000313" key="1">
    <source>
        <dbReference type="EMBL" id="TAX64440.1"/>
    </source>
</evidence>
<dbReference type="RefSeq" id="WP_130679678.1">
    <property type="nucleotide sequence ID" value="NZ_SIOQ01000007.1"/>
</dbReference>
<name>A0A4Q8XNS9_RHILE</name>
<organism evidence="1 2">
    <name type="scientific">Rhizobium leguminosarum</name>
    <dbReference type="NCBI Taxonomy" id="384"/>
    <lineage>
        <taxon>Bacteria</taxon>
        <taxon>Pseudomonadati</taxon>
        <taxon>Pseudomonadota</taxon>
        <taxon>Alphaproteobacteria</taxon>
        <taxon>Hyphomicrobiales</taxon>
        <taxon>Rhizobiaceae</taxon>
        <taxon>Rhizobium/Agrobacterium group</taxon>
        <taxon>Rhizobium</taxon>
    </lineage>
</organism>
<gene>
    <name evidence="1" type="ORF">ELI03_34930</name>
</gene>
<sequence>MFNAFGIGPPSLGPDDVSMVQSLVREHCRTNAIKPGSEEAHDVAREMRKWFQAGVTDRNRLRKLLACSD</sequence>
<comment type="caution">
    <text evidence="1">The sequence shown here is derived from an EMBL/GenBank/DDBJ whole genome shotgun (WGS) entry which is preliminary data.</text>
</comment>
<reference evidence="1 2" key="1">
    <citation type="submission" date="2019-02" db="EMBL/GenBank/DDBJ databases">
        <title>The genomic architecture of introgression among sibling species of bacteria.</title>
        <authorList>
            <person name="Cavassim M.I.A."/>
            <person name="Moeskjaer S."/>
            <person name="Moslemi C."/>
            <person name="Fields B."/>
            <person name="Bachmann A."/>
            <person name="Vilhjalmsson B."/>
            <person name="Schierup M.H."/>
            <person name="Young J.P.W."/>
            <person name="Andersen S.U."/>
        </authorList>
    </citation>
    <scope>NUCLEOTIDE SEQUENCE [LARGE SCALE GENOMIC DNA]</scope>
    <source>
        <strain evidence="1 2">SM145A</strain>
    </source>
</reference>
<evidence type="ECO:0000313" key="2">
    <source>
        <dbReference type="Proteomes" id="UP000293652"/>
    </source>
</evidence>
<dbReference type="EMBL" id="SIPC01000009">
    <property type="protein sequence ID" value="TAX64440.1"/>
    <property type="molecule type" value="Genomic_DNA"/>
</dbReference>
<keyword evidence="1" id="KW-0808">Transferase</keyword>
<dbReference type="Proteomes" id="UP000293652">
    <property type="component" value="Unassembled WGS sequence"/>
</dbReference>
<accession>A0A4Q8XNS9</accession>
<proteinExistence type="predicted"/>
<dbReference type="GO" id="GO:0016740">
    <property type="term" value="F:transferase activity"/>
    <property type="evidence" value="ECO:0007669"/>
    <property type="project" value="UniProtKB-KW"/>
</dbReference>
<dbReference type="AlphaFoldDB" id="A0A4Q8XNS9"/>
<protein>
    <submittedName>
        <fullName evidence="1">Acetyltransferase</fullName>
    </submittedName>
</protein>